<dbReference type="OrthoDB" id="4182640at2759"/>
<dbReference type="Proteomes" id="UP000034164">
    <property type="component" value="Unassembled WGS sequence"/>
</dbReference>
<organism evidence="1 2">
    <name type="scientific">[Emmonsia] crescens</name>
    <dbReference type="NCBI Taxonomy" id="73230"/>
    <lineage>
        <taxon>Eukaryota</taxon>
        <taxon>Fungi</taxon>
        <taxon>Dikarya</taxon>
        <taxon>Ascomycota</taxon>
        <taxon>Pezizomycotina</taxon>
        <taxon>Eurotiomycetes</taxon>
        <taxon>Eurotiomycetidae</taxon>
        <taxon>Onygenales</taxon>
        <taxon>Ajellomycetaceae</taxon>
        <taxon>Emergomyces</taxon>
    </lineage>
</organism>
<evidence type="ECO:0000313" key="1">
    <source>
        <dbReference type="EMBL" id="KKZ61133.1"/>
    </source>
</evidence>
<dbReference type="AlphaFoldDB" id="A0A0G2HSX0"/>
<evidence type="ECO:0000313" key="2">
    <source>
        <dbReference type="Proteomes" id="UP000034164"/>
    </source>
</evidence>
<gene>
    <name evidence="1" type="ORF">EMCG_04234</name>
</gene>
<name>A0A0G2HSX0_9EURO</name>
<accession>A0A0G2HSX0</accession>
<proteinExistence type="predicted"/>
<dbReference type="EMBL" id="LCZI01001339">
    <property type="protein sequence ID" value="KKZ61133.1"/>
    <property type="molecule type" value="Genomic_DNA"/>
</dbReference>
<comment type="caution">
    <text evidence="1">The sequence shown here is derived from an EMBL/GenBank/DDBJ whole genome shotgun (WGS) entry which is preliminary data.</text>
</comment>
<dbReference type="VEuPathDB" id="FungiDB:EMCG_04234"/>
<reference evidence="2" key="1">
    <citation type="journal article" date="2015" name="PLoS Genet.">
        <title>The dynamic genome and transcriptome of the human fungal pathogen Blastomyces and close relative Emmonsia.</title>
        <authorList>
            <person name="Munoz J.F."/>
            <person name="Gauthier G.M."/>
            <person name="Desjardins C.A."/>
            <person name="Gallo J.E."/>
            <person name="Holder J."/>
            <person name="Sullivan T.D."/>
            <person name="Marty A.J."/>
            <person name="Carmen J.C."/>
            <person name="Chen Z."/>
            <person name="Ding L."/>
            <person name="Gujja S."/>
            <person name="Magrini V."/>
            <person name="Misas E."/>
            <person name="Mitreva M."/>
            <person name="Priest M."/>
            <person name="Saif S."/>
            <person name="Whiston E.A."/>
            <person name="Young S."/>
            <person name="Zeng Q."/>
            <person name="Goldman W.E."/>
            <person name="Mardis E.R."/>
            <person name="Taylor J.W."/>
            <person name="McEwen J.G."/>
            <person name="Clay O.K."/>
            <person name="Klein B.S."/>
            <person name="Cuomo C.A."/>
        </authorList>
    </citation>
    <scope>NUCLEOTIDE SEQUENCE [LARGE SCALE GENOMIC DNA]</scope>
    <source>
        <strain evidence="2">UAMH 3008</strain>
    </source>
</reference>
<sequence length="90" mass="10385">MLVDAGNPTDRDELRYLAEIFLINPQNRMINSISSEGESESERGSLIKESEASRLITITSELEQQLLQWYDSVPEKRKDQANARRRADYP</sequence>
<protein>
    <submittedName>
        <fullName evidence="1">Uncharacterized protein</fullName>
    </submittedName>
</protein>